<dbReference type="Pfam" id="PF01243">
    <property type="entry name" value="PNPOx_N"/>
    <property type="match status" value="1"/>
</dbReference>
<keyword evidence="3" id="KW-1185">Reference proteome</keyword>
<feature type="domain" description="Pyridoxamine 5'-phosphate oxidase N-terminal" evidence="1">
    <location>
        <begin position="39"/>
        <end position="157"/>
    </location>
</feature>
<dbReference type="Proteomes" id="UP000031972">
    <property type="component" value="Unassembled WGS sequence"/>
</dbReference>
<gene>
    <name evidence="2" type="ORF">KR50_11360</name>
</gene>
<dbReference type="PATRIC" id="fig|220754.4.peg.1157"/>
<reference evidence="2 3" key="1">
    <citation type="submission" date="2015-01" db="EMBL/GenBank/DDBJ databases">
        <title>Jeotgalibacillus campisalis genome sequencing.</title>
        <authorList>
            <person name="Goh K.M."/>
            <person name="Chan K.-G."/>
            <person name="Yaakop A.S."/>
            <person name="Ee R."/>
            <person name="Gan H.M."/>
            <person name="Chan C.S."/>
        </authorList>
    </citation>
    <scope>NUCLEOTIDE SEQUENCE [LARGE SCALE GENOMIC DNA]</scope>
    <source>
        <strain evidence="2 3">SF-57</strain>
    </source>
</reference>
<dbReference type="NCBIfam" id="TIGR04025">
    <property type="entry name" value="PPOX_FMN_DR2398"/>
    <property type="match status" value="1"/>
</dbReference>
<dbReference type="SUPFAM" id="SSF50475">
    <property type="entry name" value="FMN-binding split barrel"/>
    <property type="match status" value="1"/>
</dbReference>
<evidence type="ECO:0000259" key="1">
    <source>
        <dbReference type="Pfam" id="PF01243"/>
    </source>
</evidence>
<protein>
    <recommendedName>
        <fullName evidence="1">Pyridoxamine 5'-phosphate oxidase N-terminal domain-containing protein</fullName>
    </recommendedName>
</protein>
<evidence type="ECO:0000313" key="3">
    <source>
        <dbReference type="Proteomes" id="UP000031972"/>
    </source>
</evidence>
<dbReference type="AlphaFoldDB" id="A0A0C2VXF7"/>
<dbReference type="PANTHER" id="PTHR42815">
    <property type="entry name" value="FAD-BINDING, PUTATIVE (AFU_ORTHOLOGUE AFUA_6G07600)-RELATED"/>
    <property type="match status" value="1"/>
</dbReference>
<dbReference type="EMBL" id="JXRR01000010">
    <property type="protein sequence ID" value="KIL49101.1"/>
    <property type="molecule type" value="Genomic_DNA"/>
</dbReference>
<dbReference type="PANTHER" id="PTHR42815:SF2">
    <property type="entry name" value="FAD-BINDING, PUTATIVE (AFU_ORTHOLOGUE AFUA_6G07600)-RELATED"/>
    <property type="match status" value="1"/>
</dbReference>
<name>A0A0C2VXF7_9BACL</name>
<comment type="caution">
    <text evidence="2">The sequence shown here is derived from an EMBL/GenBank/DDBJ whole genome shotgun (WGS) entry which is preliminary data.</text>
</comment>
<proteinExistence type="predicted"/>
<organism evidence="2 3">
    <name type="scientific">Jeotgalibacillus campisalis</name>
    <dbReference type="NCBI Taxonomy" id="220754"/>
    <lineage>
        <taxon>Bacteria</taxon>
        <taxon>Bacillati</taxon>
        <taxon>Bacillota</taxon>
        <taxon>Bacilli</taxon>
        <taxon>Bacillales</taxon>
        <taxon>Caryophanaceae</taxon>
        <taxon>Jeotgalibacillus</taxon>
    </lineage>
</organism>
<dbReference type="Gene3D" id="2.30.110.10">
    <property type="entry name" value="Electron Transport, Fmn-binding Protein, Chain A"/>
    <property type="match status" value="1"/>
</dbReference>
<sequence>MKQDQLFNKKITTIQQLETIVGEPSELAKNKVIPSIDLHCQTFISKSPFLVLSTSDESGRCDTSPRGDLPGFVKVLNKTTLIIPERPGNKRVDSMRNILVNPGVALLFLIPGLGETLRINGKAQLIQDADILSQMAVRGKEPLMAIAVEVEECFIHCAKAFKRSHLWNPDSWPAEQELPSAAKMLIEHAKLSNDSLEDMRKRLEDGYVNRLY</sequence>
<dbReference type="InterPro" id="IPR012349">
    <property type="entry name" value="Split_barrel_FMN-bd"/>
</dbReference>
<dbReference type="InterPro" id="IPR024029">
    <property type="entry name" value="Pyridox_Oxase_FMN-dep"/>
</dbReference>
<dbReference type="InterPro" id="IPR011576">
    <property type="entry name" value="Pyridox_Oxase_N"/>
</dbReference>
<accession>A0A0C2VXF7</accession>
<evidence type="ECO:0000313" key="2">
    <source>
        <dbReference type="EMBL" id="KIL49101.1"/>
    </source>
</evidence>